<keyword evidence="2" id="KW-1015">Disulfide bond</keyword>
<gene>
    <name evidence="5" type="ORF">MGAL_10B012885</name>
</gene>
<dbReference type="InterPro" id="IPR033130">
    <property type="entry name" value="RNase_T2_His_AS_2"/>
</dbReference>
<dbReference type="Proteomes" id="UP000596742">
    <property type="component" value="Unassembled WGS sequence"/>
</dbReference>
<dbReference type="AlphaFoldDB" id="A0A8B6GFK3"/>
<dbReference type="InterPro" id="IPR033697">
    <property type="entry name" value="Ribonuclease_T2_eukaryotic"/>
</dbReference>
<dbReference type="GO" id="GO:0016787">
    <property type="term" value="F:hydrolase activity"/>
    <property type="evidence" value="ECO:0007669"/>
    <property type="project" value="UniProtKB-KW"/>
</dbReference>
<dbReference type="PROSITE" id="PS00531">
    <property type="entry name" value="RNASE_T2_2"/>
    <property type="match status" value="1"/>
</dbReference>
<evidence type="ECO:0000256" key="1">
    <source>
        <dbReference type="ARBA" id="ARBA00007469"/>
    </source>
</evidence>
<protein>
    <submittedName>
        <fullName evidence="5">Ribonuclease T2</fullName>
        <ecNumber evidence="5">3.1.27.1</ecNumber>
    </submittedName>
</protein>
<dbReference type="InterPro" id="IPR001568">
    <property type="entry name" value="RNase_T2-like"/>
</dbReference>
<dbReference type="GO" id="GO:0005576">
    <property type="term" value="C:extracellular region"/>
    <property type="evidence" value="ECO:0007669"/>
    <property type="project" value="TreeGrafter"/>
</dbReference>
<feature type="active site" evidence="3">
    <location>
        <position position="188"/>
    </location>
</feature>
<dbReference type="Pfam" id="PF00445">
    <property type="entry name" value="Ribonuclease_T2"/>
    <property type="match status" value="1"/>
</dbReference>
<evidence type="ECO:0000256" key="2">
    <source>
        <dbReference type="ARBA" id="ARBA00023157"/>
    </source>
</evidence>
<accession>A0A8B6GFK3</accession>
<feature type="active site" evidence="3">
    <location>
        <position position="132"/>
    </location>
</feature>
<dbReference type="GO" id="GO:0003723">
    <property type="term" value="F:RNA binding"/>
    <property type="evidence" value="ECO:0007669"/>
    <property type="project" value="InterPro"/>
</dbReference>
<dbReference type="InterPro" id="IPR036430">
    <property type="entry name" value="RNase_T2-like_sf"/>
</dbReference>
<proteinExistence type="inferred from homology"/>
<dbReference type="Gene3D" id="3.90.730.10">
    <property type="entry name" value="Ribonuclease T2-like"/>
    <property type="match status" value="1"/>
</dbReference>
<organism evidence="5 6">
    <name type="scientific">Mytilus galloprovincialis</name>
    <name type="common">Mediterranean mussel</name>
    <dbReference type="NCBI Taxonomy" id="29158"/>
    <lineage>
        <taxon>Eukaryota</taxon>
        <taxon>Metazoa</taxon>
        <taxon>Spiralia</taxon>
        <taxon>Lophotrochozoa</taxon>
        <taxon>Mollusca</taxon>
        <taxon>Bivalvia</taxon>
        <taxon>Autobranchia</taxon>
        <taxon>Pteriomorphia</taxon>
        <taxon>Mytilida</taxon>
        <taxon>Mytiloidea</taxon>
        <taxon>Mytilidae</taxon>
        <taxon>Mytilinae</taxon>
        <taxon>Mytilus</taxon>
    </lineage>
</organism>
<name>A0A8B6GFK3_MYTGA</name>
<dbReference type="SUPFAM" id="SSF55895">
    <property type="entry name" value="Ribonuclease Rh-like"/>
    <property type="match status" value="1"/>
</dbReference>
<dbReference type="EC" id="3.1.27.1" evidence="5"/>
<evidence type="ECO:0000256" key="4">
    <source>
        <dbReference type="RuleBase" id="RU004328"/>
    </source>
</evidence>
<dbReference type="GO" id="GO:0033897">
    <property type="term" value="F:ribonuclease T2 activity"/>
    <property type="evidence" value="ECO:0007669"/>
    <property type="project" value="InterPro"/>
</dbReference>
<keyword evidence="6" id="KW-1185">Reference proteome</keyword>
<feature type="active site" evidence="3">
    <location>
        <position position="184"/>
    </location>
</feature>
<dbReference type="EMBL" id="UYJE01008366">
    <property type="protein sequence ID" value="VDI63274.1"/>
    <property type="molecule type" value="Genomic_DNA"/>
</dbReference>
<keyword evidence="5" id="KW-0378">Hydrolase</keyword>
<comment type="caution">
    <text evidence="5">The sequence shown here is derived from an EMBL/GenBank/DDBJ whole genome shotgun (WGS) entry which is preliminary data.</text>
</comment>
<dbReference type="GO" id="GO:0006401">
    <property type="term" value="P:RNA catabolic process"/>
    <property type="evidence" value="ECO:0007669"/>
    <property type="project" value="TreeGrafter"/>
</dbReference>
<dbReference type="InterPro" id="IPR018188">
    <property type="entry name" value="RNase_T2_His_AS_1"/>
</dbReference>
<dbReference type="PANTHER" id="PTHR11240">
    <property type="entry name" value="RIBONUCLEASE T2"/>
    <property type="match status" value="1"/>
</dbReference>
<sequence length="331" mass="37649">MKGLDGSVKLKMHVEIHISVINIKTGSENFCSRFVHILISIDQQRSTINCLHINLNSKGLGEPEDLIDFTVDLMFPAMKTLFLFALCFTLSQSADWDIFTFTQEWPTTVCVQGEQEHHKCVIPDGVSTWSIHGLWPTKYGTEGPTECRQVPFDANVIKNITSELSKFWANMYADTSDTSFWEHEWTKHGTCAMDLPATATEYLYFRKALDVMKGLDATILLNNKNIMPSDTKVYNVSQLETAIQDQIGVVPRIECAYDQKTRKHLVYEVEICLSKTFKPISCDQSKRYVRHHHHYNPNESNGSSGSSKYNSNCPHDGFLYPPIPQSRDIIG</sequence>
<dbReference type="PANTHER" id="PTHR11240:SF22">
    <property type="entry name" value="RIBONUCLEASE T2"/>
    <property type="match status" value="1"/>
</dbReference>
<evidence type="ECO:0000313" key="5">
    <source>
        <dbReference type="EMBL" id="VDI63274.1"/>
    </source>
</evidence>
<evidence type="ECO:0000256" key="3">
    <source>
        <dbReference type="PIRSR" id="PIRSR633697-1"/>
    </source>
</evidence>
<dbReference type="PROSITE" id="PS00530">
    <property type="entry name" value="RNASE_T2_1"/>
    <property type="match status" value="1"/>
</dbReference>
<dbReference type="CDD" id="cd01061">
    <property type="entry name" value="RNase_T2_euk"/>
    <property type="match status" value="1"/>
</dbReference>
<evidence type="ECO:0000313" key="6">
    <source>
        <dbReference type="Proteomes" id="UP000596742"/>
    </source>
</evidence>
<comment type="similarity">
    <text evidence="1 4">Belongs to the RNase T2 family.</text>
</comment>
<reference evidence="5" key="1">
    <citation type="submission" date="2018-11" db="EMBL/GenBank/DDBJ databases">
        <authorList>
            <person name="Alioto T."/>
            <person name="Alioto T."/>
        </authorList>
    </citation>
    <scope>NUCLEOTIDE SEQUENCE</scope>
</reference>
<dbReference type="OrthoDB" id="435754at2759"/>